<dbReference type="InterPro" id="IPR005018">
    <property type="entry name" value="DOMON_domain"/>
</dbReference>
<feature type="binding site" description="axial binding residue" evidence="11">
    <location>
        <position position="314"/>
    </location>
    <ligand>
        <name>heme b</name>
        <dbReference type="ChEBI" id="CHEBI:60344"/>
        <label>1</label>
    </ligand>
    <ligandPart>
        <name>Fe</name>
        <dbReference type="ChEBI" id="CHEBI:18248"/>
    </ligandPart>
</feature>
<dbReference type="PANTHER" id="PTHR23130:SF195">
    <property type="entry name" value="CYTOCHROME B561 AND DOMON DOMAIN-CONTAINING PROTEIN"/>
    <property type="match status" value="1"/>
</dbReference>
<evidence type="ECO:0000259" key="15">
    <source>
        <dbReference type="PROSITE" id="PS50939"/>
    </source>
</evidence>
<feature type="domain" description="Cytochrome b561" evidence="15">
    <location>
        <begin position="177"/>
        <end position="369"/>
    </location>
</feature>
<dbReference type="InterPro" id="IPR017214">
    <property type="entry name" value="UCP037471"/>
</dbReference>
<evidence type="ECO:0000256" key="11">
    <source>
        <dbReference type="PIRSR" id="PIRSR037471-1"/>
    </source>
</evidence>
<comment type="function">
    <text evidence="9">May act as a catecholamine-responsive trans-membrane electron transporter.</text>
</comment>
<dbReference type="GO" id="GO:0046872">
    <property type="term" value="F:metal ion binding"/>
    <property type="evidence" value="ECO:0007669"/>
    <property type="project" value="UniProtKB-KW"/>
</dbReference>
<feature type="chain" id="PRO_5040432783" description="Cytochrome b561 and DOMON domain-containing protein" evidence="13">
    <location>
        <begin position="29"/>
        <end position="387"/>
    </location>
</feature>
<evidence type="ECO:0000313" key="16">
    <source>
        <dbReference type="EMBL" id="KAJ4968264.1"/>
    </source>
</evidence>
<evidence type="ECO:0000256" key="6">
    <source>
        <dbReference type="ARBA" id="ARBA00022982"/>
    </source>
</evidence>
<reference evidence="16" key="1">
    <citation type="journal article" date="2023" name="Plant J.">
        <title>The genome of the king protea, Protea cynaroides.</title>
        <authorList>
            <person name="Chang J."/>
            <person name="Duong T.A."/>
            <person name="Schoeman C."/>
            <person name="Ma X."/>
            <person name="Roodt D."/>
            <person name="Barker N."/>
            <person name="Li Z."/>
            <person name="Van de Peer Y."/>
            <person name="Mizrachi E."/>
        </authorList>
    </citation>
    <scope>NUCLEOTIDE SEQUENCE</scope>
    <source>
        <tissue evidence="16">Young leaves</tissue>
    </source>
</reference>
<evidence type="ECO:0000256" key="1">
    <source>
        <dbReference type="ARBA" id="ARBA00004141"/>
    </source>
</evidence>
<name>A0A9Q0QQS7_9MAGN</name>
<organism evidence="16 17">
    <name type="scientific">Protea cynaroides</name>
    <dbReference type="NCBI Taxonomy" id="273540"/>
    <lineage>
        <taxon>Eukaryota</taxon>
        <taxon>Viridiplantae</taxon>
        <taxon>Streptophyta</taxon>
        <taxon>Embryophyta</taxon>
        <taxon>Tracheophyta</taxon>
        <taxon>Spermatophyta</taxon>
        <taxon>Magnoliopsida</taxon>
        <taxon>Proteales</taxon>
        <taxon>Proteaceae</taxon>
        <taxon>Protea</taxon>
    </lineage>
</organism>
<keyword evidence="6 10" id="KW-0249">Electron transport</keyword>
<keyword evidence="7 12" id="KW-1133">Transmembrane helix</keyword>
<keyword evidence="17" id="KW-1185">Reference proteome</keyword>
<evidence type="ECO:0000256" key="3">
    <source>
        <dbReference type="ARBA" id="ARBA00022692"/>
    </source>
</evidence>
<keyword evidence="8 10" id="KW-0472">Membrane</keyword>
<dbReference type="PANTHER" id="PTHR23130">
    <property type="entry name" value="CYTOCHROME B561 AND DOMON DOMAIN-CONTAINING PROTEIN"/>
    <property type="match status" value="1"/>
</dbReference>
<dbReference type="AlphaFoldDB" id="A0A9Q0QQS7"/>
<dbReference type="Proteomes" id="UP001141806">
    <property type="component" value="Unassembled WGS sequence"/>
</dbReference>
<dbReference type="PROSITE" id="PS50939">
    <property type="entry name" value="CYTOCHROME_B561"/>
    <property type="match status" value="1"/>
</dbReference>
<comment type="caution">
    <text evidence="16">The sequence shown here is derived from an EMBL/GenBank/DDBJ whole genome shotgun (WGS) entry which is preliminary data.</text>
</comment>
<dbReference type="Pfam" id="PF03188">
    <property type="entry name" value="Cytochrom_B561"/>
    <property type="match status" value="1"/>
</dbReference>
<protein>
    <recommendedName>
        <fullName evidence="10">Cytochrome b561 and DOMON domain-containing protein</fullName>
    </recommendedName>
</protein>
<evidence type="ECO:0000256" key="2">
    <source>
        <dbReference type="ARBA" id="ARBA00022448"/>
    </source>
</evidence>
<dbReference type="EMBL" id="JAMYWD010000006">
    <property type="protein sequence ID" value="KAJ4968264.1"/>
    <property type="molecule type" value="Genomic_DNA"/>
</dbReference>
<feature type="binding site" description="axial binding residue" evidence="11">
    <location>
        <position position="209"/>
    </location>
    <ligand>
        <name>heme b</name>
        <dbReference type="ChEBI" id="CHEBI:60344"/>
        <label>1</label>
    </ligand>
    <ligandPart>
        <name>Fe</name>
        <dbReference type="ChEBI" id="CHEBI:18248"/>
    </ligandPart>
</feature>
<evidence type="ECO:0000256" key="7">
    <source>
        <dbReference type="ARBA" id="ARBA00022989"/>
    </source>
</evidence>
<feature type="binding site" description="axial binding residue" evidence="11">
    <location>
        <position position="278"/>
    </location>
    <ligand>
        <name>heme b</name>
        <dbReference type="ChEBI" id="CHEBI:60344"/>
        <label>1</label>
    </ligand>
    <ligandPart>
        <name>Fe</name>
        <dbReference type="ChEBI" id="CHEBI:18248"/>
    </ligandPart>
</feature>
<dbReference type="FunFam" id="1.20.120.1770:FF:000007">
    <property type="entry name" value="Cytochrome b561 and DOMON domain-containing protein"/>
    <property type="match status" value="1"/>
</dbReference>
<dbReference type="CDD" id="cd08760">
    <property type="entry name" value="Cyt_b561_FRRS1_like"/>
    <property type="match status" value="1"/>
</dbReference>
<feature type="binding site" description="axial binding residue" evidence="11">
    <location>
        <position position="245"/>
    </location>
    <ligand>
        <name>heme b</name>
        <dbReference type="ChEBI" id="CHEBI:60344"/>
        <label>1</label>
    </ligand>
    <ligandPart>
        <name>Fe</name>
        <dbReference type="ChEBI" id="CHEBI:18248"/>
    </ligandPart>
</feature>
<keyword evidence="4 11" id="KW-0479">Metal-binding</keyword>
<feature type="domain" description="DOMON" evidence="14">
    <location>
        <begin position="51"/>
        <end position="162"/>
    </location>
</feature>
<gene>
    <name evidence="16" type="ORF">NE237_014965</name>
</gene>
<keyword evidence="3 12" id="KW-0812">Transmembrane</keyword>
<comment type="cofactor">
    <cofactor evidence="10">
        <name>heme b</name>
        <dbReference type="ChEBI" id="CHEBI:60344"/>
    </cofactor>
    <text evidence="10">Binds 2 heme b groups non-covalently.</text>
</comment>
<dbReference type="Gene3D" id="1.20.120.1770">
    <property type="match status" value="1"/>
</dbReference>
<sequence>MASSFSFSLIVILGVFWVLFLQIQPSHSLTCSSQTLSSNVIYDQCNDLPQLSSYLHWTYNSSRSVLKIAFLSPVETDGWAAWSINPQGLSMIGAQALIAYNVNGKMTVKTFNVNSYNSITPSKIAYDVWYMWSEYSDGMMKIFATIALPSNMTTINQIWQVGSAVSNGIPAQHALQAPNLNSMATLDLLKGAIGSTAGGDNKLRKRNIHGILNAVSWGILFPLGVIIARYLKTFRSADPAWFYLHVSCQCSAYVIGVAGWATGLKLGNESKGVEYPLHRNIGISLFCFATLQIFALFLRPKKDHKHRFYWNVYHHGIGYLIVILGIINVFKGLEILDPAQKWKKSYVGVLIGLGAIAILLEAITWTVVLKKKSAKSTKDGYDANGSQ</sequence>
<evidence type="ECO:0000256" key="12">
    <source>
        <dbReference type="SAM" id="Phobius"/>
    </source>
</evidence>
<dbReference type="OrthoDB" id="2419613at2759"/>
<dbReference type="PROSITE" id="PS50836">
    <property type="entry name" value="DOMON"/>
    <property type="match status" value="1"/>
</dbReference>
<evidence type="ECO:0000256" key="9">
    <source>
        <dbReference type="ARBA" id="ARBA00053871"/>
    </source>
</evidence>
<keyword evidence="11" id="KW-0408">Iron</keyword>
<feature type="transmembrane region" description="Helical" evidence="12">
    <location>
        <begin position="310"/>
        <end position="330"/>
    </location>
</feature>
<dbReference type="PIRSF" id="PIRSF037471">
    <property type="entry name" value="UCP037471"/>
    <property type="match status" value="1"/>
</dbReference>
<feature type="transmembrane region" description="Helical" evidence="12">
    <location>
        <begin position="345"/>
        <end position="368"/>
    </location>
</feature>
<accession>A0A9Q0QQS7</accession>
<keyword evidence="2 10" id="KW-0813">Transport</keyword>
<evidence type="ECO:0000256" key="13">
    <source>
        <dbReference type="SAM" id="SignalP"/>
    </source>
</evidence>
<feature type="transmembrane region" description="Helical" evidence="12">
    <location>
        <begin position="281"/>
        <end position="298"/>
    </location>
</feature>
<feature type="transmembrane region" description="Helical" evidence="12">
    <location>
        <begin position="240"/>
        <end position="261"/>
    </location>
</feature>
<dbReference type="InterPro" id="IPR006593">
    <property type="entry name" value="Cyt_b561/ferric_Rdtase_TM"/>
</dbReference>
<evidence type="ECO:0000313" key="17">
    <source>
        <dbReference type="Proteomes" id="UP001141806"/>
    </source>
</evidence>
<dbReference type="InterPro" id="IPR045265">
    <property type="entry name" value="AIR12_DOMON"/>
</dbReference>
<dbReference type="SMART" id="SM00665">
    <property type="entry name" value="B561"/>
    <property type="match status" value="1"/>
</dbReference>
<proteinExistence type="predicted"/>
<feature type="signal peptide" evidence="13">
    <location>
        <begin position="1"/>
        <end position="28"/>
    </location>
</feature>
<evidence type="ECO:0000256" key="10">
    <source>
        <dbReference type="PIRNR" id="PIRNR037471"/>
    </source>
</evidence>
<feature type="transmembrane region" description="Helical" evidence="12">
    <location>
        <begin position="210"/>
        <end position="228"/>
    </location>
</feature>
<evidence type="ECO:0000256" key="8">
    <source>
        <dbReference type="ARBA" id="ARBA00023136"/>
    </source>
</evidence>
<evidence type="ECO:0000256" key="5">
    <source>
        <dbReference type="ARBA" id="ARBA00022729"/>
    </source>
</evidence>
<evidence type="ECO:0000256" key="4">
    <source>
        <dbReference type="ARBA" id="ARBA00022723"/>
    </source>
</evidence>
<evidence type="ECO:0000259" key="14">
    <source>
        <dbReference type="PROSITE" id="PS50836"/>
    </source>
</evidence>
<dbReference type="CDD" id="cd09629">
    <property type="entry name" value="DOMON_CIL1_like"/>
    <property type="match status" value="1"/>
</dbReference>
<dbReference type="Pfam" id="PF04526">
    <property type="entry name" value="DUF568"/>
    <property type="match status" value="1"/>
</dbReference>
<keyword evidence="5 13" id="KW-0732">Signal</keyword>
<dbReference type="GO" id="GO:0016020">
    <property type="term" value="C:membrane"/>
    <property type="evidence" value="ECO:0007669"/>
    <property type="project" value="UniProtKB-SubCell"/>
</dbReference>
<comment type="subcellular location">
    <subcellularLocation>
        <location evidence="1">Membrane</location>
        <topology evidence="1">Multi-pass membrane protein</topology>
    </subcellularLocation>
</comment>